<dbReference type="GO" id="GO:0005121">
    <property type="term" value="F:Toll binding"/>
    <property type="evidence" value="ECO:0007669"/>
    <property type="project" value="TreeGrafter"/>
</dbReference>
<dbReference type="AlphaFoldDB" id="A0AAN8S5U6"/>
<dbReference type="InterPro" id="IPR052444">
    <property type="entry name" value="Spz/Toll_ligand-like"/>
</dbReference>
<keyword evidence="2" id="KW-0732">Signal</keyword>
<dbReference type="Proteomes" id="UP001372834">
    <property type="component" value="Unassembled WGS sequence"/>
</dbReference>
<dbReference type="PANTHER" id="PTHR23199:SF5">
    <property type="entry name" value="PROTEIN SPAETZLE 4"/>
    <property type="match status" value="1"/>
</dbReference>
<feature type="domain" description="Spaetzle" evidence="6">
    <location>
        <begin position="396"/>
        <end position="486"/>
    </location>
</feature>
<feature type="region of interest" description="Disordered" evidence="5">
    <location>
        <begin position="337"/>
        <end position="388"/>
    </location>
</feature>
<feature type="compositionally biased region" description="Low complexity" evidence="5">
    <location>
        <begin position="242"/>
        <end position="273"/>
    </location>
</feature>
<evidence type="ECO:0000313" key="8">
    <source>
        <dbReference type="Proteomes" id="UP001372834"/>
    </source>
</evidence>
<dbReference type="EMBL" id="JAWJWE010000036">
    <property type="protein sequence ID" value="KAK6628404.1"/>
    <property type="molecule type" value="Genomic_DNA"/>
</dbReference>
<dbReference type="GO" id="GO:0045087">
    <property type="term" value="P:innate immune response"/>
    <property type="evidence" value="ECO:0007669"/>
    <property type="project" value="TreeGrafter"/>
</dbReference>
<evidence type="ECO:0000313" key="7">
    <source>
        <dbReference type="EMBL" id="KAK6628404.1"/>
    </source>
</evidence>
<organism evidence="7 8">
    <name type="scientific">Polyplax serrata</name>
    <name type="common">Common mouse louse</name>
    <dbReference type="NCBI Taxonomy" id="468196"/>
    <lineage>
        <taxon>Eukaryota</taxon>
        <taxon>Metazoa</taxon>
        <taxon>Ecdysozoa</taxon>
        <taxon>Arthropoda</taxon>
        <taxon>Hexapoda</taxon>
        <taxon>Insecta</taxon>
        <taxon>Pterygota</taxon>
        <taxon>Neoptera</taxon>
        <taxon>Paraneoptera</taxon>
        <taxon>Psocodea</taxon>
        <taxon>Troctomorpha</taxon>
        <taxon>Phthiraptera</taxon>
        <taxon>Anoplura</taxon>
        <taxon>Polyplacidae</taxon>
        <taxon>Polyplax</taxon>
    </lineage>
</organism>
<feature type="region of interest" description="Disordered" evidence="5">
    <location>
        <begin position="199"/>
        <end position="230"/>
    </location>
</feature>
<feature type="compositionally biased region" description="Acidic residues" evidence="5">
    <location>
        <begin position="304"/>
        <end position="315"/>
    </location>
</feature>
<feature type="compositionally biased region" description="Polar residues" evidence="5">
    <location>
        <begin position="208"/>
        <end position="218"/>
    </location>
</feature>
<dbReference type="GO" id="GO:0005615">
    <property type="term" value="C:extracellular space"/>
    <property type="evidence" value="ECO:0007669"/>
    <property type="project" value="UniProtKB-ARBA"/>
</dbReference>
<dbReference type="GO" id="GO:0021556">
    <property type="term" value="P:central nervous system formation"/>
    <property type="evidence" value="ECO:0007669"/>
    <property type="project" value="TreeGrafter"/>
</dbReference>
<feature type="compositionally biased region" description="Acidic residues" evidence="5">
    <location>
        <begin position="347"/>
        <end position="364"/>
    </location>
</feature>
<sequence>MAMGDTYKRRPNFDLGATVSPDLSKSAEENLAENPRHRDILMTKNLQSDASGFDAYSSCYRTSRKRQELPCDFGSQSWCTIPGNSYPWHAVRRFVHENQGLMRRMYGDETHISVLRAELESNDIEFFNSPTIKDEFRRRYSKDIDGTKEFVKMFIKDENRKYFVDLNAEKSSKVEKIQKSIDDTSNNVLYQSKIKNSKGDMTKMPSVNGVTSKPVQNASSTSPSSPLETTIGKINSEVTTKYGTMGTTTTGAGTTTATTTTTTTPGEGSNSTTYETDPTIQPTPTTEGIQFNQTTTSSGLNDTQFDDGYDYESETAEPPTTTNFDYSYTTEAYFFDEEIPKDKSEAYDEVVEETETVVEEEEEQQQPQQQQQEQVETPKEPVSPQPSPMIRLKGINACPVKEEVVAPFWANNTRGEVLALLNLYPFEQYVHWEKCMYEHKQMFCREGCRCEQQYRLHRLLAYDPNNECRGIFSDWFRFPSCCVCKCYDLPMEFRLTSRSPRFQSGAIREKSSIRKSMLTPEG</sequence>
<evidence type="ECO:0000256" key="2">
    <source>
        <dbReference type="ARBA" id="ARBA00022729"/>
    </source>
</evidence>
<evidence type="ECO:0000256" key="4">
    <source>
        <dbReference type="ARBA" id="ARBA00023180"/>
    </source>
</evidence>
<accession>A0AAN8S5U6</accession>
<name>A0AAN8S5U6_POLSC</name>
<feature type="compositionally biased region" description="Low complexity" evidence="5">
    <location>
        <begin position="365"/>
        <end position="375"/>
    </location>
</feature>
<dbReference type="PANTHER" id="PTHR23199">
    <property type="entry name" value="NEUROTROPHIN 1-RELATED"/>
    <property type="match status" value="1"/>
</dbReference>
<protein>
    <recommendedName>
        <fullName evidence="6">Spaetzle domain-containing protein</fullName>
    </recommendedName>
</protein>
<gene>
    <name evidence="7" type="ORF">RUM43_002216</name>
</gene>
<keyword evidence="3" id="KW-1015">Disulfide bond</keyword>
<dbReference type="InterPro" id="IPR029034">
    <property type="entry name" value="Cystine-knot_cytokine"/>
</dbReference>
<dbReference type="Pfam" id="PF16077">
    <property type="entry name" value="Spaetzle"/>
    <property type="match status" value="1"/>
</dbReference>
<dbReference type="Gene3D" id="2.10.90.10">
    <property type="entry name" value="Cystine-knot cytokines"/>
    <property type="match status" value="1"/>
</dbReference>
<feature type="region of interest" description="Disordered" evidence="5">
    <location>
        <begin position="242"/>
        <end position="324"/>
    </location>
</feature>
<reference evidence="7 8" key="1">
    <citation type="submission" date="2023-10" db="EMBL/GenBank/DDBJ databases">
        <title>Genomes of two closely related lineages of the louse Polyplax serrata with different host specificities.</title>
        <authorList>
            <person name="Martinu J."/>
            <person name="Tarabai H."/>
            <person name="Stefka J."/>
            <person name="Hypsa V."/>
        </authorList>
    </citation>
    <scope>NUCLEOTIDE SEQUENCE [LARGE SCALE GENOMIC DNA]</scope>
    <source>
        <strain evidence="7">HR10_N</strain>
    </source>
</reference>
<keyword evidence="4" id="KW-0325">Glycoprotein</keyword>
<evidence type="ECO:0000256" key="3">
    <source>
        <dbReference type="ARBA" id="ARBA00023157"/>
    </source>
</evidence>
<dbReference type="GO" id="GO:0008083">
    <property type="term" value="F:growth factor activity"/>
    <property type="evidence" value="ECO:0007669"/>
    <property type="project" value="TreeGrafter"/>
</dbReference>
<evidence type="ECO:0000256" key="1">
    <source>
        <dbReference type="ARBA" id="ARBA00011748"/>
    </source>
</evidence>
<feature type="compositionally biased region" description="Polar residues" evidence="5">
    <location>
        <begin position="274"/>
        <end position="303"/>
    </location>
</feature>
<dbReference type="SUPFAM" id="SSF57501">
    <property type="entry name" value="Cystine-knot cytokines"/>
    <property type="match status" value="1"/>
</dbReference>
<evidence type="ECO:0000256" key="5">
    <source>
        <dbReference type="SAM" id="MobiDB-lite"/>
    </source>
</evidence>
<comment type="subunit">
    <text evidence="1">Homodimer; disulfide-linked.</text>
</comment>
<comment type="caution">
    <text evidence="7">The sequence shown here is derived from an EMBL/GenBank/DDBJ whole genome shotgun (WGS) entry which is preliminary data.</text>
</comment>
<dbReference type="FunFam" id="2.10.90.10:FF:000018">
    <property type="entry name" value="Spatzle 4"/>
    <property type="match status" value="1"/>
</dbReference>
<proteinExistence type="predicted"/>
<dbReference type="InterPro" id="IPR032104">
    <property type="entry name" value="Spaetzle"/>
</dbReference>
<evidence type="ECO:0000259" key="6">
    <source>
        <dbReference type="Pfam" id="PF16077"/>
    </source>
</evidence>